<proteinExistence type="predicted"/>
<evidence type="ECO:0000313" key="1">
    <source>
        <dbReference type="EMBL" id="PTX44661.1"/>
    </source>
</evidence>
<accession>A0A2T6ALG7</accession>
<keyword evidence="2" id="KW-1185">Reference proteome</keyword>
<name>A0A2T6ALG7_9FLAO</name>
<evidence type="ECO:0000313" key="2">
    <source>
        <dbReference type="Proteomes" id="UP000244174"/>
    </source>
</evidence>
<gene>
    <name evidence="1" type="ORF">C8P64_0643</name>
</gene>
<protein>
    <submittedName>
        <fullName evidence="1">Uncharacterized protein</fullName>
    </submittedName>
</protein>
<reference evidence="1 2" key="1">
    <citation type="submission" date="2018-04" db="EMBL/GenBank/DDBJ databases">
        <title>Genomic Encyclopedia of Archaeal and Bacterial Type Strains, Phase II (KMG-II): from individual species to whole genera.</title>
        <authorList>
            <person name="Goeker M."/>
        </authorList>
    </citation>
    <scope>NUCLEOTIDE SEQUENCE [LARGE SCALE GENOMIC DNA]</scope>
    <source>
        <strain evidence="1 2">DSM 23082</strain>
    </source>
</reference>
<sequence>MIKFFRKIRCKTLAESKFGKYLLYASAEIDKIST</sequence>
<dbReference type="EMBL" id="QBKQ01000001">
    <property type="protein sequence ID" value="PTX44661.1"/>
    <property type="molecule type" value="Genomic_DNA"/>
</dbReference>
<dbReference type="AlphaFoldDB" id="A0A2T6ALG7"/>
<comment type="caution">
    <text evidence="1">The sequence shown here is derived from an EMBL/GenBank/DDBJ whole genome shotgun (WGS) entry which is preliminary data.</text>
</comment>
<dbReference type="Proteomes" id="UP000244174">
    <property type="component" value="Unassembled WGS sequence"/>
</dbReference>
<organism evidence="1 2">
    <name type="scientific">Christiangramia gaetbulicola</name>
    <dbReference type="NCBI Taxonomy" id="703340"/>
    <lineage>
        <taxon>Bacteria</taxon>
        <taxon>Pseudomonadati</taxon>
        <taxon>Bacteroidota</taxon>
        <taxon>Flavobacteriia</taxon>
        <taxon>Flavobacteriales</taxon>
        <taxon>Flavobacteriaceae</taxon>
        <taxon>Christiangramia</taxon>
    </lineage>
</organism>